<comment type="function">
    <text evidence="1">Involved in the viral transport within, and between cells.</text>
</comment>
<feature type="transmembrane region" description="Helical" evidence="13">
    <location>
        <begin position="48"/>
        <end position="70"/>
    </location>
</feature>
<evidence type="ECO:0000256" key="8">
    <source>
        <dbReference type="ARBA" id="ARBA00022989"/>
    </source>
</evidence>
<evidence type="ECO:0000313" key="16">
    <source>
        <dbReference type="Proteomes" id="UP000680321"/>
    </source>
</evidence>
<organism evidence="15">
    <name type="scientific">Sorghum arundinaceum associated virus</name>
    <dbReference type="NCBI Taxonomy" id="2596883"/>
    <lineage>
        <taxon>Viruses</taxon>
        <taxon>Monodnaviria</taxon>
        <taxon>Shotokuvirae</taxon>
        <taxon>Cressdnaviricota</taxon>
        <taxon>Repensiviricetes</taxon>
        <taxon>Geplafuvirales</taxon>
        <taxon>Geminiviridae</taxon>
        <taxon>Mastrevirus</taxon>
        <taxon>Mastrevirus sorghi</taxon>
    </lineage>
</organism>
<evidence type="ECO:0000256" key="2">
    <source>
        <dbReference type="ARBA" id="ARBA00004379"/>
    </source>
</evidence>
<dbReference type="RefSeq" id="YP_010087741.1">
    <property type="nucleotide sequence ID" value="NC_055573.1"/>
</dbReference>
<evidence type="ECO:0000256" key="11">
    <source>
        <dbReference type="ARBA" id="ARBA00025953"/>
    </source>
</evidence>
<comment type="subunit">
    <text evidence="11">Interacts with the capsid protein (CP). Part of a MP-CP-viral DNA complex.</text>
</comment>
<dbReference type="KEGG" id="vg:65103047"/>
<dbReference type="InterPro" id="IPR002621">
    <property type="entry name" value="Gemini_mov"/>
</dbReference>
<comment type="similarity">
    <text evidence="3">Belongs to the mastrevirus movement protein family.</text>
</comment>
<keyword evidence="10 13" id="KW-0472">Membrane</keyword>
<feature type="region of interest" description="Disordered" evidence="12">
    <location>
        <begin position="93"/>
        <end position="115"/>
    </location>
</feature>
<dbReference type="GO" id="GO:0016020">
    <property type="term" value="C:membrane"/>
    <property type="evidence" value="ECO:0007669"/>
    <property type="project" value="InterPro"/>
</dbReference>
<name>A0A516F3K2_9GEMI</name>
<keyword evidence="7" id="KW-1043">Host membrane</keyword>
<reference evidence="15 16" key="1">
    <citation type="submission" date="2019-02" db="EMBL/GenBank/DDBJ databases">
        <title>Exploring the diversity of Poaceae-infecting mastreviruses from Reunion Island using a viral metagenomics-based approach.</title>
        <authorList>
            <person name="Claverie S."/>
            <person name="Ouattara A."/>
            <person name="Hoarau M."/>
            <person name="Filloux D."/>
            <person name="Varsani A."/>
            <person name="Roumagnac P."/>
            <person name="Martin D.P."/>
            <person name="Lett J.M."/>
            <person name="Lefeuvre P."/>
        </authorList>
    </citation>
    <scope>NUCLEOTIDE SEQUENCE</scope>
    <source>
        <strain evidence="14">Reunion-Bassin plat-RE034-2014</strain>
        <strain evidence="15">Reunion-Bassin plat-RE084-2014</strain>
    </source>
</reference>
<comment type="subcellular location">
    <subcellularLocation>
        <location evidence="2">Host membrane</location>
        <topology evidence="2">Single-pass membrane protein</topology>
    </subcellularLocation>
</comment>
<proteinExistence type="inferred from homology"/>
<dbReference type="GeneID" id="65103047"/>
<keyword evidence="9" id="KW-0916">Viral movement protein</keyword>
<evidence type="ECO:0000256" key="13">
    <source>
        <dbReference type="SAM" id="Phobius"/>
    </source>
</evidence>
<evidence type="ECO:0000256" key="10">
    <source>
        <dbReference type="ARBA" id="ARBA00023136"/>
    </source>
</evidence>
<keyword evidence="16" id="KW-1185">Reference proteome</keyword>
<evidence type="ECO:0000256" key="6">
    <source>
        <dbReference type="ARBA" id="ARBA00022692"/>
    </source>
</evidence>
<evidence type="ECO:0000256" key="7">
    <source>
        <dbReference type="ARBA" id="ARBA00022870"/>
    </source>
</evidence>
<keyword evidence="8 13" id="KW-1133">Transmembrane helix</keyword>
<evidence type="ECO:0000313" key="14">
    <source>
        <dbReference type="EMBL" id="QDO73339.1"/>
    </source>
</evidence>
<dbReference type="GO" id="GO:0046740">
    <property type="term" value="P:transport of virus in host, cell to cell"/>
    <property type="evidence" value="ECO:0007669"/>
    <property type="project" value="UniProtKB-KW"/>
</dbReference>
<sequence>MTDGFPAIIKAGLSPSQKRMERGPLPQSEVTSSVPSLRPESSVGNDGAWRFLVLLFTCSVVTLAAIYFLWRYLLKDVCLTYKAKRSRTVTEIGFGQTPDNRRQVNPGPVPQGPIG</sequence>
<evidence type="ECO:0000256" key="1">
    <source>
        <dbReference type="ARBA" id="ARBA00002157"/>
    </source>
</evidence>
<evidence type="ECO:0000256" key="4">
    <source>
        <dbReference type="ARBA" id="ARBA00014660"/>
    </source>
</evidence>
<dbReference type="GO" id="GO:0033644">
    <property type="term" value="C:host cell membrane"/>
    <property type="evidence" value="ECO:0007669"/>
    <property type="project" value="UniProtKB-SubCell"/>
</dbReference>
<keyword evidence="6 13" id="KW-0812">Transmembrane</keyword>
<dbReference type="Proteomes" id="UP000680321">
    <property type="component" value="Segment"/>
</dbReference>
<dbReference type="Pfam" id="PF01708">
    <property type="entry name" value="Gemini_mov"/>
    <property type="match status" value="1"/>
</dbReference>
<dbReference type="EMBL" id="MK546382">
    <property type="protein sequence ID" value="QDO73342.1"/>
    <property type="molecule type" value="Genomic_DNA"/>
</dbReference>
<evidence type="ECO:0000256" key="12">
    <source>
        <dbReference type="SAM" id="MobiDB-lite"/>
    </source>
</evidence>
<evidence type="ECO:0000313" key="15">
    <source>
        <dbReference type="EMBL" id="QDO73342.1"/>
    </source>
</evidence>
<dbReference type="EMBL" id="MK546381">
    <property type="protein sequence ID" value="QDO73339.1"/>
    <property type="molecule type" value="Genomic_DNA"/>
</dbReference>
<keyword evidence="5" id="KW-0813">Transport</keyword>
<evidence type="ECO:0000256" key="3">
    <source>
        <dbReference type="ARBA" id="ARBA00010512"/>
    </source>
</evidence>
<protein>
    <recommendedName>
        <fullName evidence="4">Movement protein</fullName>
    </recommendedName>
</protein>
<evidence type="ECO:0000256" key="5">
    <source>
        <dbReference type="ARBA" id="ARBA00022448"/>
    </source>
</evidence>
<feature type="region of interest" description="Disordered" evidence="12">
    <location>
        <begin position="1"/>
        <end position="44"/>
    </location>
</feature>
<accession>A0A516F3K2</accession>
<evidence type="ECO:0000256" key="9">
    <source>
        <dbReference type="ARBA" id="ARBA00023031"/>
    </source>
</evidence>